<dbReference type="Proteomes" id="UP000222075">
    <property type="component" value="Segment"/>
</dbReference>
<name>A0A0K1LT56_9CAUD</name>
<dbReference type="EMBL" id="KR997933">
    <property type="protein sequence ID" value="AKU45343.1"/>
    <property type="molecule type" value="Genomic_DNA"/>
</dbReference>
<evidence type="ECO:0000313" key="3">
    <source>
        <dbReference type="Proteomes" id="UP000222075"/>
    </source>
</evidence>
<reference evidence="2 3" key="1">
    <citation type="journal article" date="2016" name="BMC Microbiol.">
        <title>Characterization of mycobacteria and mycobacteriophages isolated from compost at the Sao Paulo Zoo Park Foundation in Brazil and creation of the new mycobacteriophage Cluster U.</title>
        <authorList>
            <person name="Lima-Junior J.D."/>
            <person name="Viana-Niero C."/>
            <person name="Conde Oliveira D.V."/>
            <person name="Machado G.E."/>
            <person name="Rabello M.C."/>
            <person name="Martins-Junior J."/>
            <person name="Martins L.F."/>
            <person name="Digiampietri L.A."/>
            <person name="da Silva A.M."/>
            <person name="Setubal J.C."/>
            <person name="Russell D.A."/>
            <person name="Jacobs-Sera D."/>
            <person name="Pope W.H."/>
            <person name="Hatfull G.F."/>
            <person name="Leao S.C."/>
        </authorList>
    </citation>
    <scope>NUCLEOTIDE SEQUENCE [LARGE SCALE GENOMIC DNA]</scope>
</reference>
<organism evidence="2 3">
    <name type="scientific">Mycobacterium phage Madruga</name>
    <dbReference type="NCBI Taxonomy" id="1675552"/>
    <lineage>
        <taxon>Viruses</taxon>
        <taxon>Duplodnaviria</taxon>
        <taxon>Heunggongvirae</taxon>
        <taxon>Uroviricota</taxon>
        <taxon>Caudoviricetes</taxon>
        <taxon>Patiencevirus</taxon>
        <taxon>Patiencevirus patience</taxon>
    </lineage>
</organism>
<evidence type="ECO:0000256" key="1">
    <source>
        <dbReference type="SAM" id="MobiDB-lite"/>
    </source>
</evidence>
<proteinExistence type="predicted"/>
<protein>
    <submittedName>
        <fullName evidence="2">Uncharacterized protein</fullName>
    </submittedName>
</protein>
<sequence>MPGPMSAPNGNAMLTYKQRDPNTNVRTGKTDLKRGKIRSAKSVTEENRMKKKLSRARREQLEAD</sequence>
<gene>
    <name evidence="2" type="ORF">MADRUGA_53</name>
</gene>
<accession>A0A0K1LT56</accession>
<feature type="region of interest" description="Disordered" evidence="1">
    <location>
        <begin position="1"/>
        <end position="64"/>
    </location>
</feature>
<evidence type="ECO:0000313" key="2">
    <source>
        <dbReference type="EMBL" id="AKU45343.1"/>
    </source>
</evidence>